<dbReference type="SUPFAM" id="SSF143597">
    <property type="entry name" value="YojJ-like"/>
    <property type="match status" value="1"/>
</dbReference>
<dbReference type="Gene3D" id="3.40.1700.10">
    <property type="entry name" value="DNA integrity scanning protein, DisA, N-terminal domain"/>
    <property type="match status" value="1"/>
</dbReference>
<protein>
    <submittedName>
        <fullName evidence="1">DisA checkpoint controller nucleotide-binding</fullName>
    </submittedName>
</protein>
<accession>A0A1I0QGF9</accession>
<keyword evidence="2" id="KW-1185">Reference proteome</keyword>
<evidence type="ECO:0000313" key="1">
    <source>
        <dbReference type="EMBL" id="SEW26199.1"/>
    </source>
</evidence>
<name>A0A1I0QGF9_9FIRM</name>
<dbReference type="EMBL" id="FOJI01000008">
    <property type="protein sequence ID" value="SEW26199.1"/>
    <property type="molecule type" value="Genomic_DNA"/>
</dbReference>
<gene>
    <name evidence="1" type="ORF">SAMN05421659_1084</name>
</gene>
<organism evidence="1 2">
    <name type="scientific">[Clostridium] fimetarium</name>
    <dbReference type="NCBI Taxonomy" id="99656"/>
    <lineage>
        <taxon>Bacteria</taxon>
        <taxon>Bacillati</taxon>
        <taxon>Bacillota</taxon>
        <taxon>Clostridia</taxon>
        <taxon>Lachnospirales</taxon>
        <taxon>Lachnospiraceae</taxon>
    </lineage>
</organism>
<evidence type="ECO:0000313" key="2">
    <source>
        <dbReference type="Proteomes" id="UP000199701"/>
    </source>
</evidence>
<dbReference type="AlphaFoldDB" id="A0A1I0QGF9"/>
<sequence length="411" mass="46402">MKEYELAKIVENVIPQLLLNNNAADIDWGRLFKLNLNGCDFLYITYNTGGRGGNIGNIFRYIEDMSSSFCGLNLYSSEMEENYVEKAIATKWLEIETSLTQLEWYKILDNMEKLQRRTYENLPIVKNIIIDTKAKGTVNLSEQSEAKLIDVMAGSNYVYFVADKELRIIDYKTIMWETVTDKATYSSVPNFLQPFANEVGTDKVAISLTHSGDIIVYKQTGMVISIRKGNIVVYDDSIVKNLYKDVLNNTVYGIKCNLFDICWDLSYRRHGALIIVALDNDFEKHVVNEESILTHVTSKGIRKELVKSIQQVSLINTGKIKNRNIFLELASIDGALIIDSNNGDVKAFGAIIETAKGIKEVSGARSTAARSAVSYGNMSPIKISSDGDITLYKKVTNKKTKEELILEFRFY</sequence>
<dbReference type="InterPro" id="IPR036888">
    <property type="entry name" value="DNA_integrity_DisA_N_sf"/>
</dbReference>
<dbReference type="Proteomes" id="UP000199701">
    <property type="component" value="Unassembled WGS sequence"/>
</dbReference>
<reference evidence="1 2" key="1">
    <citation type="submission" date="2016-10" db="EMBL/GenBank/DDBJ databases">
        <authorList>
            <person name="de Groot N.N."/>
        </authorList>
    </citation>
    <scope>NUCLEOTIDE SEQUENCE [LARGE SCALE GENOMIC DNA]</scope>
    <source>
        <strain evidence="1 2">DSM 9179</strain>
    </source>
</reference>
<proteinExistence type="predicted"/>
<dbReference type="RefSeq" id="WP_092453911.1">
    <property type="nucleotide sequence ID" value="NZ_FOJI01000008.1"/>
</dbReference>
<dbReference type="OrthoDB" id="2083592at2"/>